<dbReference type="PANTHER" id="PTHR46911">
    <property type="match status" value="1"/>
</dbReference>
<evidence type="ECO:0000256" key="10">
    <source>
        <dbReference type="HAMAP-Rule" id="MF_00572"/>
    </source>
</evidence>
<dbReference type="InterPro" id="IPR013709">
    <property type="entry name" value="2-isopropylmalate_synth_dimer"/>
</dbReference>
<evidence type="ECO:0000256" key="4">
    <source>
        <dbReference type="ARBA" id="ARBA00012973"/>
    </source>
</evidence>
<dbReference type="InterPro" id="IPR013785">
    <property type="entry name" value="Aldolase_TIM"/>
</dbReference>
<keyword evidence="7 10" id="KW-0808">Transferase</keyword>
<dbReference type="Pfam" id="PF22615">
    <property type="entry name" value="IPMS_D2"/>
    <property type="match status" value="1"/>
</dbReference>
<feature type="binding site" evidence="10">
    <location>
        <position position="303"/>
    </location>
    <ligand>
        <name>Mg(2+)</name>
        <dbReference type="ChEBI" id="CHEBI:18420"/>
    </ligand>
</feature>
<evidence type="ECO:0000259" key="11">
    <source>
        <dbReference type="PROSITE" id="PS50991"/>
    </source>
</evidence>
<dbReference type="SUPFAM" id="SSF89000">
    <property type="entry name" value="post-HMGL domain-like"/>
    <property type="match status" value="1"/>
</dbReference>
<proteinExistence type="inferred from homology"/>
<evidence type="ECO:0000313" key="12">
    <source>
        <dbReference type="EMBL" id="MFC4035552.1"/>
    </source>
</evidence>
<evidence type="ECO:0000256" key="9">
    <source>
        <dbReference type="ARBA" id="ARBA00023304"/>
    </source>
</evidence>
<comment type="cofactor">
    <cofactor evidence="10">
        <name>Mg(2+)</name>
        <dbReference type="ChEBI" id="CHEBI:18420"/>
    </cofactor>
</comment>
<keyword evidence="12" id="KW-0012">Acyltransferase</keyword>
<dbReference type="InterPro" id="IPR002034">
    <property type="entry name" value="AIPM/Hcit_synth_CS"/>
</dbReference>
<dbReference type="EMBL" id="JBHSBB010000027">
    <property type="protein sequence ID" value="MFC4035552.1"/>
    <property type="molecule type" value="Genomic_DNA"/>
</dbReference>
<comment type="catalytic activity">
    <reaction evidence="1 10">
        <text>3-methyl-2-oxobutanoate + acetyl-CoA + H2O = (2S)-2-isopropylmalate + CoA + H(+)</text>
        <dbReference type="Rhea" id="RHEA:21524"/>
        <dbReference type="ChEBI" id="CHEBI:1178"/>
        <dbReference type="ChEBI" id="CHEBI:11851"/>
        <dbReference type="ChEBI" id="CHEBI:15377"/>
        <dbReference type="ChEBI" id="CHEBI:15378"/>
        <dbReference type="ChEBI" id="CHEBI:57287"/>
        <dbReference type="ChEBI" id="CHEBI:57288"/>
        <dbReference type="EC" id="2.3.3.13"/>
    </reaction>
</comment>
<dbReference type="HAMAP" id="MF_00572">
    <property type="entry name" value="LeuA_type2"/>
    <property type="match status" value="1"/>
</dbReference>
<dbReference type="Gene3D" id="3.20.20.70">
    <property type="entry name" value="Aldolase class I"/>
    <property type="match status" value="1"/>
</dbReference>
<feature type="binding site" evidence="10">
    <location>
        <position position="267"/>
    </location>
    <ligand>
        <name>Mg(2+)</name>
        <dbReference type="ChEBI" id="CHEBI:18420"/>
    </ligand>
</feature>
<dbReference type="NCBIfam" id="NF002991">
    <property type="entry name" value="PRK03739.1"/>
    <property type="match status" value="1"/>
</dbReference>
<comment type="similarity">
    <text evidence="3 10">Belongs to the alpha-IPM synthase/homocitrate synthase family. LeuA type 2 subfamily.</text>
</comment>
<dbReference type="SUPFAM" id="SSF51569">
    <property type="entry name" value="Aldolase"/>
    <property type="match status" value="1"/>
</dbReference>
<dbReference type="InterPro" id="IPR054692">
    <property type="entry name" value="LeuA-like_post-cat"/>
</dbReference>
<keyword evidence="10" id="KW-0460">Magnesium</keyword>
<comment type="function">
    <text evidence="10">Catalyzes the condensation of the acetyl group of acetyl-CoA with 3-methyl-2-oxobutanoate (2-ketoisovalerate) to form 3-carboxy-3-hydroxy-4-methylpentanoate (2-isopropylmalate).</text>
</comment>
<dbReference type="RefSeq" id="WP_386435683.1">
    <property type="nucleotide sequence ID" value="NZ_JBHSBB010000027.1"/>
</dbReference>
<keyword evidence="6 10" id="KW-0028">Amino-acid biosynthesis</keyword>
<dbReference type="SMART" id="SM00917">
    <property type="entry name" value="LeuA_dimer"/>
    <property type="match status" value="1"/>
</dbReference>
<dbReference type="Proteomes" id="UP001595765">
    <property type="component" value="Unassembled WGS sequence"/>
</dbReference>
<evidence type="ECO:0000256" key="2">
    <source>
        <dbReference type="ARBA" id="ARBA00004689"/>
    </source>
</evidence>
<dbReference type="Pfam" id="PF00682">
    <property type="entry name" value="HMGL-like"/>
    <property type="match status" value="1"/>
</dbReference>
<keyword evidence="13" id="KW-1185">Reference proteome</keyword>
<comment type="subunit">
    <text evidence="10">Homodimer.</text>
</comment>
<reference evidence="13" key="1">
    <citation type="journal article" date="2019" name="Int. J. Syst. Evol. Microbiol.">
        <title>The Global Catalogue of Microorganisms (GCM) 10K type strain sequencing project: providing services to taxonomists for standard genome sequencing and annotation.</title>
        <authorList>
            <consortium name="The Broad Institute Genomics Platform"/>
            <consortium name="The Broad Institute Genome Sequencing Center for Infectious Disease"/>
            <person name="Wu L."/>
            <person name="Ma J."/>
        </authorList>
    </citation>
    <scope>NUCLEOTIDE SEQUENCE [LARGE SCALE GENOMIC DNA]</scope>
    <source>
        <strain evidence="13">CGMCC 4.7237</strain>
    </source>
</reference>
<dbReference type="InterPro" id="IPR000891">
    <property type="entry name" value="PYR_CT"/>
</dbReference>
<dbReference type="CDD" id="cd07942">
    <property type="entry name" value="DRE_TIM_LeuA"/>
    <property type="match status" value="1"/>
</dbReference>
<keyword evidence="10" id="KW-0963">Cytoplasm</keyword>
<comment type="pathway">
    <text evidence="2 10">Amino-acid biosynthesis; L-leucine biosynthesis; L-leucine from 3-methyl-2-oxobutanoate: step 1/4.</text>
</comment>
<dbReference type="SUPFAM" id="SSF110921">
    <property type="entry name" value="2-isopropylmalate synthase LeuA, allosteric (dimerisation) domain"/>
    <property type="match status" value="1"/>
</dbReference>
<dbReference type="NCBIfam" id="TIGR00970">
    <property type="entry name" value="leuA_yeast"/>
    <property type="match status" value="1"/>
</dbReference>
<dbReference type="PROSITE" id="PS00815">
    <property type="entry name" value="AIPM_HOMOCIT_SYNTH_1"/>
    <property type="match status" value="1"/>
</dbReference>
<dbReference type="InterPro" id="IPR039371">
    <property type="entry name" value="LeuA_N_DRE-TIM"/>
</dbReference>
<dbReference type="EC" id="2.3.3.13" evidence="4 10"/>
<evidence type="ECO:0000256" key="6">
    <source>
        <dbReference type="ARBA" id="ARBA00022605"/>
    </source>
</evidence>
<keyword evidence="8 10" id="KW-0479">Metal-binding</keyword>
<keyword evidence="5 10" id="KW-0432">Leucine biosynthesis</keyword>
<dbReference type="PROSITE" id="PS00816">
    <property type="entry name" value="AIPM_HOMOCIT_SYNTH_2"/>
    <property type="match status" value="1"/>
</dbReference>
<feature type="region of interest" description="Regulatory domain" evidence="10">
    <location>
        <begin position="470"/>
        <end position="587"/>
    </location>
</feature>
<evidence type="ECO:0000256" key="3">
    <source>
        <dbReference type="ARBA" id="ARBA00009767"/>
    </source>
</evidence>
<dbReference type="Gene3D" id="3.30.160.270">
    <property type="match status" value="1"/>
</dbReference>
<dbReference type="InterPro" id="IPR005668">
    <property type="entry name" value="IPM_Synthase"/>
</dbReference>
<keyword evidence="9 10" id="KW-0100">Branched-chain amino acid biosynthesis</keyword>
<evidence type="ECO:0000256" key="8">
    <source>
        <dbReference type="ARBA" id="ARBA00022723"/>
    </source>
</evidence>
<dbReference type="Pfam" id="PF08502">
    <property type="entry name" value="LeuA_dimer"/>
    <property type="match status" value="1"/>
</dbReference>
<evidence type="ECO:0000256" key="1">
    <source>
        <dbReference type="ARBA" id="ARBA00000064"/>
    </source>
</evidence>
<comment type="caution">
    <text evidence="12">The sequence shown here is derived from an EMBL/GenBank/DDBJ whole genome shotgun (WGS) entry which is preliminary data.</text>
</comment>
<feature type="binding site" evidence="10">
    <location>
        <position position="61"/>
    </location>
    <ligand>
        <name>Mg(2+)</name>
        <dbReference type="ChEBI" id="CHEBI:18420"/>
    </ligand>
</feature>
<feature type="binding site" evidence="10">
    <location>
        <position position="269"/>
    </location>
    <ligand>
        <name>Mg(2+)</name>
        <dbReference type="ChEBI" id="CHEBI:18420"/>
    </ligand>
</feature>
<dbReference type="PANTHER" id="PTHR46911:SF1">
    <property type="entry name" value="2-ISOPROPYLMALATE SYNTHASE"/>
    <property type="match status" value="1"/>
</dbReference>
<feature type="domain" description="Pyruvate carboxyltransferase" evidence="11">
    <location>
        <begin position="52"/>
        <end position="328"/>
    </location>
</feature>
<dbReference type="InterPro" id="IPR036230">
    <property type="entry name" value="LeuA_allosteric_dom_sf"/>
</dbReference>
<dbReference type="GO" id="GO:0003852">
    <property type="term" value="F:2-isopropylmalate synthase activity"/>
    <property type="evidence" value="ECO:0007669"/>
    <property type="project" value="UniProtKB-EC"/>
</dbReference>
<protein>
    <recommendedName>
        <fullName evidence="4 10">2-isopropylmalate synthase</fullName>
        <ecNumber evidence="4 10">2.3.3.13</ecNumber>
    </recommendedName>
    <alternativeName>
        <fullName evidence="10">Alpha-IPM synthase</fullName>
    </alternativeName>
    <alternativeName>
        <fullName evidence="10">Alpha-isopropylmalate synthase</fullName>
    </alternativeName>
</protein>
<accession>A0ABV8HX10</accession>
<name>A0ABV8HX10_9ACTN</name>
<dbReference type="PROSITE" id="PS50991">
    <property type="entry name" value="PYR_CT"/>
    <property type="match status" value="1"/>
</dbReference>
<evidence type="ECO:0000256" key="7">
    <source>
        <dbReference type="ARBA" id="ARBA00022679"/>
    </source>
</evidence>
<gene>
    <name evidence="10 12" type="primary">leuA</name>
    <name evidence="12" type="ORF">ACFO3J_29385</name>
</gene>
<organism evidence="12 13">
    <name type="scientific">Streptomyces polygonati</name>
    <dbReference type="NCBI Taxonomy" id="1617087"/>
    <lineage>
        <taxon>Bacteria</taxon>
        <taxon>Bacillati</taxon>
        <taxon>Actinomycetota</taxon>
        <taxon>Actinomycetes</taxon>
        <taxon>Kitasatosporales</taxon>
        <taxon>Streptomycetaceae</taxon>
        <taxon>Streptomyces</taxon>
    </lineage>
</organism>
<evidence type="ECO:0000313" key="13">
    <source>
        <dbReference type="Proteomes" id="UP001595765"/>
    </source>
</evidence>
<evidence type="ECO:0000256" key="5">
    <source>
        <dbReference type="ARBA" id="ARBA00022430"/>
    </source>
</evidence>
<sequence>MTIQNRVGRATPITAATVTQRPTAMPVHKYGRYEQVDIPGRSWPDARVTKAPRWLSTDLRDGNQALIDPMSPARKREMFDLLVRMGYKEIEVGFPSSGQTDFEFVRSIIEQGAVPEDVTISVLTQAREELIERTVESLIGAHKATVHLYNATAPVFRRVVFRGSRDQVKQIAVDGTRLVMEYADKLLGDETAFGYQYSPEIFTDTELDFALEVCEGVMDVWQPEEGREIILNLPATVERSTPSTHADRFEWMSRNLSRREYVCLSVHPHNDRGTAVAAAELALMAGADRIEGCLFGQGERTGNVDLVTLGMNLFSQGIDPQIDFSQIDEIRRTAEYCNQMEIHPRHPYAGDLVYTSFSGSHQDAIKKGFEAMEADAAAQGRTVDEIEWAVPYLPIDPKDVGRSYEAVIRVNSQSGKGGVAYVLKNEHKLDLPRRMQIEFSRIIQAKTDTEGGEVTPAQIWSVFRDEYLPTPDNAWGRVTLRSAQASSSSDGTDALTVEAVLDGAETVLHGVGNGPISAFFDALSSVGIDARLLDYTEHTLSEGASAQAASYIECAIDGKVLWGIGIDPNTTRASLLAVVSAVNRAGR</sequence>
<comment type="subcellular location">
    <subcellularLocation>
        <location evidence="10">Cytoplasm</location>
    </subcellularLocation>
</comment>